<dbReference type="Gene3D" id="3.40.960.10">
    <property type="entry name" value="VSR Endonuclease"/>
    <property type="match status" value="1"/>
</dbReference>
<dbReference type="PANTHER" id="PTHR33206:SF1">
    <property type="entry name" value="DNA-DIRECTED DNA POLYMERASE"/>
    <property type="match status" value="1"/>
</dbReference>
<reference evidence="1" key="1">
    <citation type="submission" date="2020-04" db="EMBL/GenBank/DDBJ databases">
        <authorList>
            <person name="Alioto T."/>
            <person name="Alioto T."/>
            <person name="Gomez Garrido J."/>
        </authorList>
    </citation>
    <scope>NUCLEOTIDE SEQUENCE</scope>
    <source>
        <strain evidence="1">A484AB</strain>
    </source>
</reference>
<dbReference type="AlphaFoldDB" id="A0A7D9DGB0"/>
<comment type="caution">
    <text evidence="1">The sequence shown here is derived from an EMBL/GenBank/DDBJ whole genome shotgun (WGS) entry which is preliminary data.</text>
</comment>
<protein>
    <submittedName>
        <fullName evidence="1">Zinc finger and SCAN domain-containing 22</fullName>
    </submittedName>
</protein>
<accession>A0A7D9DGB0</accession>
<proteinExistence type="predicted"/>
<organism evidence="1 2">
    <name type="scientific">Paramuricea clavata</name>
    <name type="common">Red gorgonian</name>
    <name type="synonym">Violescent sea-whip</name>
    <dbReference type="NCBI Taxonomy" id="317549"/>
    <lineage>
        <taxon>Eukaryota</taxon>
        <taxon>Metazoa</taxon>
        <taxon>Cnidaria</taxon>
        <taxon>Anthozoa</taxon>
        <taxon>Octocorallia</taxon>
        <taxon>Malacalcyonacea</taxon>
        <taxon>Plexauridae</taxon>
        <taxon>Paramuricea</taxon>
    </lineage>
</organism>
<name>A0A7D9DGB0_PARCT</name>
<gene>
    <name evidence="1" type="ORF">PACLA_8A038116</name>
</gene>
<dbReference type="EMBL" id="CACRXK020000528">
    <property type="protein sequence ID" value="CAB3982650.1"/>
    <property type="molecule type" value="Genomic_DNA"/>
</dbReference>
<evidence type="ECO:0000313" key="2">
    <source>
        <dbReference type="Proteomes" id="UP001152795"/>
    </source>
</evidence>
<dbReference type="PANTHER" id="PTHR33206">
    <property type="entry name" value="PROTEIN CBG10425"/>
    <property type="match status" value="1"/>
</dbReference>
<dbReference type="Proteomes" id="UP001152795">
    <property type="component" value="Unassembled WGS sequence"/>
</dbReference>
<evidence type="ECO:0000313" key="1">
    <source>
        <dbReference type="EMBL" id="CAB3982650.1"/>
    </source>
</evidence>
<sequence length="848" mass="98603">MGQLVDDIDRIFEDQSTVFKLNLSFGFVLFNNETEQMQYHHPSANNNRVFDSPFQINNRKDLVQVRTALENIDIHEWARQQRPNSKWIVMDFTNATFYVTKLRDHPIGQSVRLPKYVLDNPAIVSLDCDKNTGLPYEDKLCFFRCLALHRGCHSKNLERDTQHFYEQYDDSDDFDGVTLEELPELEKLFELNIYVYRLTELHDEDDATTSFVAQLIQRSHRRYANSMYLNLYDVENSESLKPTRANLRGDSSSHFPGGVYKVPQSIFDLLADEGIEIPEDLKYFPYRATFDFECYFKRETEHPRNTAKLTWEAEHIPLSVSVCSNVPGYDQPKCFVSSGSTSEMIQQFVEYLVKISQESYVLLLDLFADVFRQIEERVNQPNSEEQLVECPMGLDNEEREVSDGEVVGDEVNEDEAEVGTLLDGTSCDRLQLGQTQHLKFLDITNYLAPGFSYEQFLKAYECSQTKGYFPYEWVDSLGKLNNPTLPPRETFHSTLSGTDITEEQYEYCERGTRRLPVDGFHAESQTVFQFHGLIVYFILLGCYWHGHNCQLNEGKEVNEKRDKPMKELLEETKRNSAYITKQGFNLVECWECEWPWRDMKKRNSALQRFIATHLRRPLDKVKTMTKQSIINAVKNDKLFGCVECDIHVPESLREYFKEMCPIFKNTEIRREDIGEFMKSYAEENNIMPRPRRSLIGSMIGKKIMLATPLLKWYLEHGLEVTHVYQIVEYTPKPCFKPLGNAVSDARRAGDADPSKAIIADMMKLVGNSSYGKTITNKERHRKVNYCNDDEVSELINSPFYRQMNVIDDDTYEVESAMCTYVQVKNAFSYFYPKRKVLEDGVSTIPLDI</sequence>
<keyword evidence="2" id="KW-1185">Reference proteome</keyword>
<dbReference type="OrthoDB" id="5988713at2759"/>